<gene>
    <name evidence="2" type="ORF">ACFPK8_01785</name>
</gene>
<keyword evidence="3" id="KW-1185">Reference proteome</keyword>
<dbReference type="PANTHER" id="PTHR43649:SF12">
    <property type="entry name" value="DIACETYLCHITOBIOSE BINDING PROTEIN DASA"/>
    <property type="match status" value="1"/>
</dbReference>
<organism evidence="2 3">
    <name type="scientific">Brachybacterium tyrofermentans</name>
    <dbReference type="NCBI Taxonomy" id="47848"/>
    <lineage>
        <taxon>Bacteria</taxon>
        <taxon>Bacillati</taxon>
        <taxon>Actinomycetota</taxon>
        <taxon>Actinomycetes</taxon>
        <taxon>Micrococcales</taxon>
        <taxon>Dermabacteraceae</taxon>
        <taxon>Brachybacterium</taxon>
    </lineage>
</organism>
<evidence type="ECO:0000256" key="1">
    <source>
        <dbReference type="SAM" id="SignalP"/>
    </source>
</evidence>
<protein>
    <submittedName>
        <fullName evidence="2">ABC transporter substrate-binding protein</fullName>
    </submittedName>
</protein>
<dbReference type="SUPFAM" id="SSF53850">
    <property type="entry name" value="Periplasmic binding protein-like II"/>
    <property type="match status" value="1"/>
</dbReference>
<dbReference type="RefSeq" id="WP_343922944.1">
    <property type="nucleotide sequence ID" value="NZ_BAAAIR010000026.1"/>
</dbReference>
<dbReference type="PANTHER" id="PTHR43649">
    <property type="entry name" value="ARABINOSE-BINDING PROTEIN-RELATED"/>
    <property type="match status" value="1"/>
</dbReference>
<dbReference type="PROSITE" id="PS51257">
    <property type="entry name" value="PROKAR_LIPOPROTEIN"/>
    <property type="match status" value="1"/>
</dbReference>
<dbReference type="InterPro" id="IPR050490">
    <property type="entry name" value="Bact_solute-bd_prot1"/>
</dbReference>
<dbReference type="GeneID" id="303296555"/>
<accession>A0ABW0F9Y9</accession>
<evidence type="ECO:0000313" key="2">
    <source>
        <dbReference type="EMBL" id="MFC5296232.1"/>
    </source>
</evidence>
<feature type="signal peptide" evidence="1">
    <location>
        <begin position="1"/>
        <end position="25"/>
    </location>
</feature>
<dbReference type="CDD" id="cd14748">
    <property type="entry name" value="PBP2_UgpB"/>
    <property type="match status" value="1"/>
</dbReference>
<comment type="caution">
    <text evidence="2">The sequence shown here is derived from an EMBL/GenBank/DDBJ whole genome shotgun (WGS) entry which is preliminary data.</text>
</comment>
<dbReference type="Proteomes" id="UP001595937">
    <property type="component" value="Unassembled WGS sequence"/>
</dbReference>
<dbReference type="InterPro" id="IPR006059">
    <property type="entry name" value="SBP"/>
</dbReference>
<reference evidence="3" key="1">
    <citation type="journal article" date="2019" name="Int. J. Syst. Evol. Microbiol.">
        <title>The Global Catalogue of Microorganisms (GCM) 10K type strain sequencing project: providing services to taxonomists for standard genome sequencing and annotation.</title>
        <authorList>
            <consortium name="The Broad Institute Genomics Platform"/>
            <consortium name="The Broad Institute Genome Sequencing Center for Infectious Disease"/>
            <person name="Wu L."/>
            <person name="Ma J."/>
        </authorList>
    </citation>
    <scope>NUCLEOTIDE SEQUENCE [LARGE SCALE GENOMIC DNA]</scope>
    <source>
        <strain evidence="3">CGMCC 1.16455</strain>
    </source>
</reference>
<sequence>MHHLNRRTALTASAVLIGAPSLLSACGGGGSSNGGDPDGDLVIWFPGVNPAEQTFVNEVLIPAYTEASGRGATATFIDWPDMSTRLNAGFSAGTGPDIYGHGPAAVADLVGFGRVEPLDSYLEELDPSDVEDLQAGLDGGVVDEVHYMFPIAATGRQVIYNAAHFTEVGLDPDKPPTTFEGLKEAADALAVRDGDDLNRAGIVFNTEIAALQQAFSSMLWAHGGEMFSEDTTSVLFNSPEGVAALEWYVSLYQGDSPVDNGLGGTWNDLPPAQSPLITEDTSMTFVDPATATQIMAAAPELDLRIMDALSFEGFEPAAFGGAATGLMINPDSARKDAAWEFFTVFAGPELSSQYAEEVGNVPVRASAIDTEYVKSSPAIASAVENYDAFRPNPNVAGWTQMRDTLGKYLEQALNGQVSPAEALDTAAAEVETILAKNS</sequence>
<name>A0ABW0F9Y9_9MICO</name>
<evidence type="ECO:0000313" key="3">
    <source>
        <dbReference type="Proteomes" id="UP001595937"/>
    </source>
</evidence>
<dbReference type="Pfam" id="PF13416">
    <property type="entry name" value="SBP_bac_8"/>
    <property type="match status" value="1"/>
</dbReference>
<keyword evidence="1" id="KW-0732">Signal</keyword>
<feature type="chain" id="PRO_5047461111" evidence="1">
    <location>
        <begin position="26"/>
        <end position="438"/>
    </location>
</feature>
<proteinExistence type="predicted"/>
<dbReference type="Gene3D" id="3.40.190.10">
    <property type="entry name" value="Periplasmic binding protein-like II"/>
    <property type="match status" value="1"/>
</dbReference>
<dbReference type="EMBL" id="JBHSLN010000010">
    <property type="protein sequence ID" value="MFC5296232.1"/>
    <property type="molecule type" value="Genomic_DNA"/>
</dbReference>